<dbReference type="CDD" id="cd16012">
    <property type="entry name" value="ALP"/>
    <property type="match status" value="1"/>
</dbReference>
<feature type="binding site" evidence="3">
    <location>
        <position position="41"/>
    </location>
    <ligand>
        <name>Zn(2+)</name>
        <dbReference type="ChEBI" id="CHEBI:29105"/>
        <label>2</label>
    </ligand>
</feature>
<keyword evidence="3" id="KW-0862">Zinc</keyword>
<feature type="binding site" evidence="3">
    <location>
        <position position="41"/>
    </location>
    <ligand>
        <name>Mg(2+)</name>
        <dbReference type="ChEBI" id="CHEBI:18420"/>
    </ligand>
</feature>
<comment type="cofactor">
    <cofactor evidence="3">
        <name>Mg(2+)</name>
        <dbReference type="ChEBI" id="CHEBI:18420"/>
    </cofactor>
    <text evidence="3">Binds 1 Mg(2+) ion.</text>
</comment>
<keyword evidence="8" id="KW-1185">Reference proteome</keyword>
<dbReference type="EMBL" id="FWPT01000002">
    <property type="protein sequence ID" value="SMA38951.1"/>
    <property type="molecule type" value="Genomic_DNA"/>
</dbReference>
<protein>
    <submittedName>
        <fullName evidence="7">Alkaline phosphatase</fullName>
        <ecNumber evidence="7">3.1.3.1</ecNumber>
    </submittedName>
</protein>
<keyword evidence="1" id="KW-0597">Phosphoprotein</keyword>
<dbReference type="OrthoDB" id="9794455at2"/>
<dbReference type="RefSeq" id="WP_087107421.1">
    <property type="nucleotide sequence ID" value="NZ_CBCSCN010000001.1"/>
</dbReference>
<dbReference type="PRINTS" id="PR00113">
    <property type="entry name" value="ALKPHPHTASE"/>
</dbReference>
<dbReference type="PANTHER" id="PTHR11596">
    <property type="entry name" value="ALKALINE PHOSPHATASE"/>
    <property type="match status" value="1"/>
</dbReference>
<reference evidence="7 8" key="1">
    <citation type="submission" date="2017-03" db="EMBL/GenBank/DDBJ databases">
        <authorList>
            <person name="Afonso C.L."/>
            <person name="Miller P.J."/>
            <person name="Scott M.A."/>
            <person name="Spackman E."/>
            <person name="Goraichik I."/>
            <person name="Dimitrov K.M."/>
            <person name="Suarez D.L."/>
            <person name="Swayne D.E."/>
        </authorList>
    </citation>
    <scope>NUCLEOTIDE SEQUENCE [LARGE SCALE GENOMIC DNA]</scope>
    <source>
        <strain evidence="7">SB41UT1</strain>
    </source>
</reference>
<feature type="binding site" evidence="3">
    <location>
        <position position="381"/>
    </location>
    <ligand>
        <name>Zn(2+)</name>
        <dbReference type="ChEBI" id="CHEBI:29105"/>
        <label>2</label>
    </ligand>
</feature>
<evidence type="ECO:0000313" key="7">
    <source>
        <dbReference type="EMBL" id="SMA38951.1"/>
    </source>
</evidence>
<dbReference type="GO" id="GO:0004035">
    <property type="term" value="F:alkaline phosphatase activity"/>
    <property type="evidence" value="ECO:0007669"/>
    <property type="project" value="UniProtKB-EC"/>
</dbReference>
<keyword evidence="3" id="KW-0479">Metal-binding</keyword>
<proteinExistence type="inferred from homology"/>
<dbReference type="InterPro" id="IPR017850">
    <property type="entry name" value="Alkaline_phosphatase_core_sf"/>
</dbReference>
<dbReference type="SUPFAM" id="SSF53649">
    <property type="entry name" value="Alkaline phosphatase-like"/>
    <property type="match status" value="1"/>
</dbReference>
<feature type="chain" id="PRO_5012055636" evidence="6">
    <location>
        <begin position="25"/>
        <end position="472"/>
    </location>
</feature>
<keyword evidence="4" id="KW-1015">Disulfide bond</keyword>
<evidence type="ECO:0000256" key="4">
    <source>
        <dbReference type="PIRSR" id="PIRSR601952-3"/>
    </source>
</evidence>
<dbReference type="Gene3D" id="3.40.720.10">
    <property type="entry name" value="Alkaline Phosphatase, subunit A"/>
    <property type="match status" value="1"/>
</dbReference>
<feature type="binding site" evidence="3">
    <location>
        <position position="333"/>
    </location>
    <ligand>
        <name>Mg(2+)</name>
        <dbReference type="ChEBI" id="CHEBI:18420"/>
    </ligand>
</feature>
<name>A0A1X7AFY6_9GAMM</name>
<comment type="similarity">
    <text evidence="5">Belongs to the alkaline phosphatase family.</text>
</comment>
<dbReference type="SMART" id="SM00098">
    <property type="entry name" value="alkPPc"/>
    <property type="match status" value="1"/>
</dbReference>
<evidence type="ECO:0000256" key="5">
    <source>
        <dbReference type="RuleBase" id="RU003946"/>
    </source>
</evidence>
<comment type="cofactor">
    <cofactor evidence="3">
        <name>Zn(2+)</name>
        <dbReference type="ChEBI" id="CHEBI:29105"/>
    </cofactor>
    <text evidence="3">Binds 2 Zn(2+) ions.</text>
</comment>
<organism evidence="7 8">
    <name type="scientific">Parendozoicomonas haliclonae</name>
    <dbReference type="NCBI Taxonomy" id="1960125"/>
    <lineage>
        <taxon>Bacteria</taxon>
        <taxon>Pseudomonadati</taxon>
        <taxon>Pseudomonadota</taxon>
        <taxon>Gammaproteobacteria</taxon>
        <taxon>Oceanospirillales</taxon>
        <taxon>Endozoicomonadaceae</taxon>
        <taxon>Parendozoicomonas</taxon>
    </lineage>
</organism>
<evidence type="ECO:0000256" key="6">
    <source>
        <dbReference type="SAM" id="SignalP"/>
    </source>
</evidence>
<keyword evidence="3" id="KW-0460">Magnesium</keyword>
<dbReference type="AlphaFoldDB" id="A0A1X7AFY6"/>
<feature type="disulfide bond" evidence="4">
    <location>
        <begin position="159"/>
        <end position="178"/>
    </location>
</feature>
<evidence type="ECO:0000256" key="3">
    <source>
        <dbReference type="PIRSR" id="PIRSR601952-2"/>
    </source>
</evidence>
<accession>A0A1X7AFY6</accession>
<feature type="binding site" evidence="3">
    <location>
        <position position="342"/>
    </location>
    <ligand>
        <name>Zn(2+)</name>
        <dbReference type="ChEBI" id="CHEBI:29105"/>
        <label>2</label>
    </ligand>
</feature>
<feature type="binding site" evidence="3">
    <location>
        <position position="146"/>
    </location>
    <ligand>
        <name>Mg(2+)</name>
        <dbReference type="ChEBI" id="CHEBI:18420"/>
    </ligand>
</feature>
<feature type="binding site" evidence="3">
    <location>
        <position position="380"/>
    </location>
    <ligand>
        <name>Zn(2+)</name>
        <dbReference type="ChEBI" id="CHEBI:29105"/>
        <label>2</label>
    </ligand>
</feature>
<evidence type="ECO:0000256" key="2">
    <source>
        <dbReference type="PIRSR" id="PIRSR601952-1"/>
    </source>
</evidence>
<dbReference type="PANTHER" id="PTHR11596:SF5">
    <property type="entry name" value="ALKALINE PHOSPHATASE"/>
    <property type="match status" value="1"/>
</dbReference>
<feature type="binding site" evidence="3">
    <location>
        <position position="432"/>
    </location>
    <ligand>
        <name>Zn(2+)</name>
        <dbReference type="ChEBI" id="CHEBI:29105"/>
        <label>2</label>
    </ligand>
</feature>
<dbReference type="InterPro" id="IPR001952">
    <property type="entry name" value="Alkaline_phosphatase"/>
</dbReference>
<dbReference type="Proteomes" id="UP000196573">
    <property type="component" value="Unassembled WGS sequence"/>
</dbReference>
<feature type="active site" description="Phosphoserine intermediate" evidence="2">
    <location>
        <position position="92"/>
    </location>
</feature>
<feature type="signal peptide" evidence="6">
    <location>
        <begin position="1"/>
        <end position="24"/>
    </location>
</feature>
<dbReference type="GO" id="GO:0046872">
    <property type="term" value="F:metal ion binding"/>
    <property type="evidence" value="ECO:0007669"/>
    <property type="project" value="UniProtKB-KW"/>
</dbReference>
<evidence type="ECO:0000256" key="1">
    <source>
        <dbReference type="ARBA" id="ARBA00022553"/>
    </source>
</evidence>
<gene>
    <name evidence="7" type="primary">phoA</name>
    <name evidence="7" type="ORF">EHSB41UT_00949</name>
</gene>
<keyword evidence="7" id="KW-0378">Hydrolase</keyword>
<sequence>MPNRKLLPCLFSLFLVMSVGLVQAASNERPKPRNVILIIGDGMDDHQITLARNYLAGAQGKVTLDEMAVRGSVQVLTVSDRDPNKAVYVGDSANTATAISTGTATSRMRIATSAQADKDLTTIVELATQQGFKTGIVTTDSVTGATPAAFASHVSLRFCKDPTQMTGAKVYDRIPFHCEPDMKRNGGAGSIAEQLAASDLDVLLGGGQKYFQHKGEDSSLTILEQAKANNFHLLTNSSELSKPQPDHKKLLGLFHEKVFPVQMMAEHERAAEQPDPSFLNYFHRYLGSVEFPEPATCVSNPAAQAVPTLKQMTTAALDKLSHNNDKGFFLMVESASIDKESHIRKPCGQIGELEQLLETVELARTFADTNPETLILVTADHGQAAQLVPDGSMYSALNVPVYSPGHIARVITPEGSVMAVNYATNTFVSEEHTGVNVPYFANRQLPEPLPTMLRQTELFNVMTGFMGIHTPQ</sequence>
<dbReference type="EC" id="3.1.3.1" evidence="7"/>
<evidence type="ECO:0000313" key="8">
    <source>
        <dbReference type="Proteomes" id="UP000196573"/>
    </source>
</evidence>
<dbReference type="Pfam" id="PF00245">
    <property type="entry name" value="Alk_phosphatase"/>
    <property type="match status" value="1"/>
</dbReference>
<keyword evidence="6" id="KW-0732">Signal</keyword>
<feature type="binding site" evidence="3">
    <location>
        <position position="338"/>
    </location>
    <ligand>
        <name>Zn(2+)</name>
        <dbReference type="ChEBI" id="CHEBI:29105"/>
        <label>2</label>
    </ligand>
</feature>